<feature type="compositionally biased region" description="Low complexity" evidence="1">
    <location>
        <begin position="93"/>
        <end position="122"/>
    </location>
</feature>
<feature type="chain" id="PRO_5007566607" description="Secreted protein" evidence="2">
    <location>
        <begin position="21"/>
        <end position="824"/>
    </location>
</feature>
<gene>
    <name evidence="3" type="ORF">BE15_45235</name>
</gene>
<dbReference type="RefSeq" id="WP_061611931.1">
    <property type="nucleotide sequence ID" value="NZ_JEMA01000949.1"/>
</dbReference>
<feature type="compositionally biased region" description="Low complexity" evidence="1">
    <location>
        <begin position="284"/>
        <end position="295"/>
    </location>
</feature>
<dbReference type="PROSITE" id="PS51257">
    <property type="entry name" value="PROKAR_LIPOPROTEIN"/>
    <property type="match status" value="1"/>
</dbReference>
<dbReference type="InterPro" id="IPR019198">
    <property type="entry name" value="Beta_propeller_containing"/>
</dbReference>
<dbReference type="EMBL" id="JEMA01000949">
    <property type="protein sequence ID" value="KYF63985.1"/>
    <property type="molecule type" value="Genomic_DNA"/>
</dbReference>
<feature type="region of interest" description="Disordered" evidence="1">
    <location>
        <begin position="93"/>
        <end position="138"/>
    </location>
</feature>
<evidence type="ECO:0000256" key="2">
    <source>
        <dbReference type="SAM" id="SignalP"/>
    </source>
</evidence>
<feature type="signal peptide" evidence="2">
    <location>
        <begin position="1"/>
        <end position="20"/>
    </location>
</feature>
<dbReference type="Pfam" id="PF09826">
    <property type="entry name" value="Beta_propel"/>
    <property type="match status" value="1"/>
</dbReference>
<comment type="caution">
    <text evidence="3">The sequence shown here is derived from an EMBL/GenBank/DDBJ whole genome shotgun (WGS) entry which is preliminary data.</text>
</comment>
<dbReference type="OrthoDB" id="9778998at2"/>
<feature type="compositionally biased region" description="Low complexity" evidence="1">
    <location>
        <begin position="243"/>
        <end position="277"/>
    </location>
</feature>
<feature type="region of interest" description="Disordered" evidence="1">
    <location>
        <begin position="238"/>
        <end position="317"/>
    </location>
</feature>
<accession>A0A150Q7L9</accession>
<evidence type="ECO:0000256" key="1">
    <source>
        <dbReference type="SAM" id="MobiDB-lite"/>
    </source>
</evidence>
<dbReference type="Proteomes" id="UP000075260">
    <property type="component" value="Unassembled WGS sequence"/>
</dbReference>
<proteinExistence type="predicted"/>
<evidence type="ECO:0000313" key="3">
    <source>
        <dbReference type="EMBL" id="KYF63985.1"/>
    </source>
</evidence>
<organism evidence="3 4">
    <name type="scientific">Sorangium cellulosum</name>
    <name type="common">Polyangium cellulosum</name>
    <dbReference type="NCBI Taxonomy" id="56"/>
    <lineage>
        <taxon>Bacteria</taxon>
        <taxon>Pseudomonadati</taxon>
        <taxon>Myxococcota</taxon>
        <taxon>Polyangia</taxon>
        <taxon>Polyangiales</taxon>
        <taxon>Polyangiaceae</taxon>
        <taxon>Sorangium</taxon>
    </lineage>
</organism>
<evidence type="ECO:0000313" key="4">
    <source>
        <dbReference type="Proteomes" id="UP000075260"/>
    </source>
</evidence>
<dbReference type="AlphaFoldDB" id="A0A150Q7L9"/>
<feature type="compositionally biased region" description="Polar residues" evidence="1">
    <location>
        <begin position="127"/>
        <end position="138"/>
    </location>
</feature>
<name>A0A150Q7L9_SORCE</name>
<reference evidence="3 4" key="1">
    <citation type="submission" date="2014-02" db="EMBL/GenBank/DDBJ databases">
        <title>The small core and large imbalanced accessory genome model reveals a collaborative survival strategy of Sorangium cellulosum strains in nature.</title>
        <authorList>
            <person name="Han K."/>
            <person name="Peng R."/>
            <person name="Blom J."/>
            <person name="Li Y.-Z."/>
        </authorList>
    </citation>
    <scope>NUCLEOTIDE SEQUENCE [LARGE SCALE GENOMIC DNA]</scope>
    <source>
        <strain evidence="3 4">So0008-312</strain>
    </source>
</reference>
<protein>
    <recommendedName>
        <fullName evidence="5">Secreted protein</fullName>
    </recommendedName>
</protein>
<sequence>MRTHRTLSSLWLLLATGLLAAGCDPESPRDGSQSGSQSAALHRAQSCEDLEALLKQDALTKMNAQIDAMIASYSVYGDIRGGGGVIGVDDNAAGGVGAPPGQSADPAAPSPGPASGDGASAPEDGSGTPTHSDTNTQVAGVDEADIVKTDGNNLYVLHGQSFYTLTAWPASSLAVGSSLAIEGQPHEMFVADDKVVVYSAVNAPSIYERAGVEPRPSYYDYVLIGGVAVGGVATPVPGGGVPDMGDTPPDAPASDAGGAPTPPSDGGSDAPASGGDPGADEPASDGAPDAPDAPADAPPESDPEGASPPPPGEPVAPEVYAPLTKLTVLSLAGGAPSVVKELYFEGGYASARRAGEDVRTVLTGGAHGPALAYWPESLVEYPETAEAWAAAFEQLRAENAALIEAAPLSTWLPYRFEKEGDTVTELGASCADFYVPEAGTTSYGLTQIESIDLGDLDEAPASTSIIGATDTVYSSHDALYVAARGWQEPASPGAPGEARVSSDVTHLHKFDLTADPSQPRYVASGSVPGHILNQFSLDEHNGKLRVATTAIVPAEPRWTTSNSVFVLEAQGSELARVGAVTDLAPGEQIRSARFFGDRGYVVTFLQVDPLFVLDLADPAAPSVTGELKIPGFSEYLHPLDDGHLLAIGRDADADGRVTGLALQIFDVTDPSAPAQLHKETIDGPYASSAAEYDHKAFTYYGEHGVLAFPLVSYDAETGAISSTLELFNVDIADGFSRLGAVDHSGFFTPTPDCYYYGGANVWRGLFIEDHVYSISNGGVLVNALDDLATPVASVALPASTSWYACGGDIAEPAPAPGPAPDGKE</sequence>
<keyword evidence="2" id="KW-0732">Signal</keyword>
<evidence type="ECO:0008006" key="5">
    <source>
        <dbReference type="Google" id="ProtNLM"/>
    </source>
</evidence>